<keyword evidence="3" id="KW-1185">Reference proteome</keyword>
<reference evidence="2 3" key="1">
    <citation type="submission" date="2019-11" db="EMBL/GenBank/DDBJ databases">
        <authorList>
            <person name="Li J."/>
        </authorList>
    </citation>
    <scope>NUCLEOTIDE SEQUENCE [LARGE SCALE GENOMIC DNA]</scope>
    <source>
        <strain evidence="2 3">J4</strain>
    </source>
</reference>
<dbReference type="Proteomes" id="UP000480185">
    <property type="component" value="Unassembled WGS sequence"/>
</dbReference>
<sequence>MKKFKSFIGLMISFVILSFYFIHQNQQIHLSEAHTTHQPVAIPESYESPKVDIHVQQDQSGTWLLELDTENFRFTPHKVGAEAPSYHEGHAHLYINGEKVNRLYGKYYNLGTLDEGENKIVVSLHSNNHGVLVYKGKRFKLLRW</sequence>
<evidence type="ECO:0000313" key="2">
    <source>
        <dbReference type="EMBL" id="MRG85946.1"/>
    </source>
</evidence>
<keyword evidence="1" id="KW-0812">Transmembrane</keyword>
<name>A0A6G1X4W9_9BACI</name>
<evidence type="ECO:0000313" key="3">
    <source>
        <dbReference type="Proteomes" id="UP000480185"/>
    </source>
</evidence>
<protein>
    <submittedName>
        <fullName evidence="2">Uncharacterized protein</fullName>
    </submittedName>
</protein>
<evidence type="ECO:0000256" key="1">
    <source>
        <dbReference type="SAM" id="Phobius"/>
    </source>
</evidence>
<dbReference type="RefSeq" id="WP_153727875.1">
    <property type="nucleotide sequence ID" value="NZ_WJNH01000003.1"/>
</dbReference>
<gene>
    <name evidence="2" type="ORF">GH754_06315</name>
</gene>
<keyword evidence="1" id="KW-0472">Membrane</keyword>
<keyword evidence="1" id="KW-1133">Transmembrane helix</keyword>
<feature type="transmembrane region" description="Helical" evidence="1">
    <location>
        <begin position="7"/>
        <end position="23"/>
    </location>
</feature>
<accession>A0A6G1X4W9</accession>
<proteinExistence type="predicted"/>
<dbReference type="AlphaFoldDB" id="A0A6G1X4W9"/>
<dbReference type="EMBL" id="WJNH01000003">
    <property type="protein sequence ID" value="MRG85946.1"/>
    <property type="molecule type" value="Genomic_DNA"/>
</dbReference>
<comment type="caution">
    <text evidence="2">The sequence shown here is derived from an EMBL/GenBank/DDBJ whole genome shotgun (WGS) entry which is preliminary data.</text>
</comment>
<dbReference type="OrthoDB" id="6385276at2"/>
<organism evidence="2 3">
    <name type="scientific">Salinibacillus xinjiangensis</name>
    <dbReference type="NCBI Taxonomy" id="1229268"/>
    <lineage>
        <taxon>Bacteria</taxon>
        <taxon>Bacillati</taxon>
        <taxon>Bacillota</taxon>
        <taxon>Bacilli</taxon>
        <taxon>Bacillales</taxon>
        <taxon>Bacillaceae</taxon>
        <taxon>Salinibacillus</taxon>
    </lineage>
</organism>